<dbReference type="RefSeq" id="WP_089830603.1">
    <property type="nucleotide sequence ID" value="NZ_BJWI01000007.1"/>
</dbReference>
<evidence type="ECO:0000313" key="1">
    <source>
        <dbReference type="EMBL" id="GEM01274.1"/>
    </source>
</evidence>
<dbReference type="EMBL" id="BJWI01000007">
    <property type="protein sequence ID" value="GEM01274.1"/>
    <property type="molecule type" value="Genomic_DNA"/>
</dbReference>
<organism evidence="2 3">
    <name type="scientific">Halolactibacillus halophilus</name>
    <dbReference type="NCBI Taxonomy" id="306540"/>
    <lineage>
        <taxon>Bacteria</taxon>
        <taxon>Bacillati</taxon>
        <taxon>Bacillota</taxon>
        <taxon>Bacilli</taxon>
        <taxon>Bacillales</taxon>
        <taxon>Bacillaceae</taxon>
        <taxon>Halolactibacillus</taxon>
    </lineage>
</organism>
<protein>
    <recommendedName>
        <fullName evidence="5">DUF4367 domain-containing protein</fullName>
    </recommendedName>
</protein>
<name>A0A1I5MU91_9BACI</name>
<evidence type="ECO:0000313" key="3">
    <source>
        <dbReference type="Proteomes" id="UP000242243"/>
    </source>
</evidence>
<reference evidence="1 4" key="2">
    <citation type="submission" date="2019-07" db="EMBL/GenBank/DDBJ databases">
        <title>Whole genome shotgun sequence of Halolactibacillus halophilus NBRC 100868.</title>
        <authorList>
            <person name="Hosoyama A."/>
            <person name="Uohara A."/>
            <person name="Ohji S."/>
            <person name="Ichikawa N."/>
        </authorList>
    </citation>
    <scope>NUCLEOTIDE SEQUENCE [LARGE SCALE GENOMIC DNA]</scope>
    <source>
        <strain evidence="1 4">NBRC 100868</strain>
    </source>
</reference>
<dbReference type="Proteomes" id="UP000242243">
    <property type="component" value="Unassembled WGS sequence"/>
</dbReference>
<dbReference type="STRING" id="306540.SAMN05421839_106102"/>
<gene>
    <name evidence="1" type="ORF">HHA03_08060</name>
    <name evidence="2" type="ORF">SAMN05421839_106102</name>
</gene>
<evidence type="ECO:0000313" key="2">
    <source>
        <dbReference type="EMBL" id="SFP13122.1"/>
    </source>
</evidence>
<dbReference type="OrthoDB" id="2971753at2"/>
<dbReference type="Proteomes" id="UP000321547">
    <property type="component" value="Unassembled WGS sequence"/>
</dbReference>
<dbReference type="EMBL" id="FOXC01000006">
    <property type="protein sequence ID" value="SFP13122.1"/>
    <property type="molecule type" value="Genomic_DNA"/>
</dbReference>
<dbReference type="AlphaFoldDB" id="A0A1I5MU91"/>
<evidence type="ECO:0008006" key="5">
    <source>
        <dbReference type="Google" id="ProtNLM"/>
    </source>
</evidence>
<accession>A0A1I5MU91</accession>
<sequence>MRILTLIILGILLLFGCQPKETETISPVESDQYNYQYDIVEEAISEASFDVSVPDTLPIPVAFVIYDHFEIEGHEYLDLSFYTNDNDLLTISVSTDQSLGCPIDTITEQENHTVCFHDLAYVKHVSKEKGKLHYEIEYRHHESDDMAGPTKEQLISLLEYLTLS</sequence>
<dbReference type="PROSITE" id="PS51257">
    <property type="entry name" value="PROKAR_LIPOPROTEIN"/>
    <property type="match status" value="1"/>
</dbReference>
<proteinExistence type="predicted"/>
<reference evidence="2 3" key="1">
    <citation type="submission" date="2016-10" db="EMBL/GenBank/DDBJ databases">
        <authorList>
            <person name="de Groot N.N."/>
        </authorList>
    </citation>
    <scope>NUCLEOTIDE SEQUENCE [LARGE SCALE GENOMIC DNA]</scope>
    <source>
        <strain evidence="2 3">DSM 17073</strain>
    </source>
</reference>
<evidence type="ECO:0000313" key="4">
    <source>
        <dbReference type="Proteomes" id="UP000321547"/>
    </source>
</evidence>
<keyword evidence="4" id="KW-1185">Reference proteome</keyword>